<organism evidence="2 3">
    <name type="scientific">Fasciolopsis buskii</name>
    <dbReference type="NCBI Taxonomy" id="27845"/>
    <lineage>
        <taxon>Eukaryota</taxon>
        <taxon>Metazoa</taxon>
        <taxon>Spiralia</taxon>
        <taxon>Lophotrochozoa</taxon>
        <taxon>Platyhelminthes</taxon>
        <taxon>Trematoda</taxon>
        <taxon>Digenea</taxon>
        <taxon>Plagiorchiida</taxon>
        <taxon>Echinostomata</taxon>
        <taxon>Echinostomatoidea</taxon>
        <taxon>Fasciolidae</taxon>
        <taxon>Fasciolopsis</taxon>
    </lineage>
</organism>
<feature type="compositionally biased region" description="Polar residues" evidence="1">
    <location>
        <begin position="26"/>
        <end position="37"/>
    </location>
</feature>
<feature type="region of interest" description="Disordered" evidence="1">
    <location>
        <begin position="78"/>
        <end position="139"/>
    </location>
</feature>
<evidence type="ECO:0000313" key="2">
    <source>
        <dbReference type="EMBL" id="KAA0184764.1"/>
    </source>
</evidence>
<comment type="caution">
    <text evidence="2">The sequence shown here is derived from an EMBL/GenBank/DDBJ whole genome shotgun (WGS) entry which is preliminary data.</text>
</comment>
<proteinExistence type="predicted"/>
<dbReference type="EMBL" id="LUCM01010929">
    <property type="protein sequence ID" value="KAA0184764.1"/>
    <property type="molecule type" value="Genomic_DNA"/>
</dbReference>
<dbReference type="AlphaFoldDB" id="A0A8E0RJP0"/>
<protein>
    <submittedName>
        <fullName evidence="2">Uncharacterized protein</fullName>
    </submittedName>
</protein>
<gene>
    <name evidence="2" type="ORF">FBUS_00746</name>
</gene>
<evidence type="ECO:0000256" key="1">
    <source>
        <dbReference type="SAM" id="MobiDB-lite"/>
    </source>
</evidence>
<sequence length="197" mass="22686">MSEVSQKSAGYKRNKFMNSRFFGRFSTSAKQSTSSANKPFYSFDDSSRQNQTQLDRVPDSWEVGEGSTEDELLFIFPDHPQTPLHYSDPEDDVEADDERRKSNSEEIWQQPASNPLPIRHNAPHSPVDKHIRPKSAHRRKVYKANRENVVDYPEITLQMRLMRTQNVWCIPDLSRAATEQLLTNADPGVSYRLSDKG</sequence>
<accession>A0A8E0RJP0</accession>
<dbReference type="OrthoDB" id="6281542at2759"/>
<feature type="region of interest" description="Disordered" evidence="1">
    <location>
        <begin position="26"/>
        <end position="65"/>
    </location>
</feature>
<dbReference type="Proteomes" id="UP000728185">
    <property type="component" value="Unassembled WGS sequence"/>
</dbReference>
<evidence type="ECO:0000313" key="3">
    <source>
        <dbReference type="Proteomes" id="UP000728185"/>
    </source>
</evidence>
<keyword evidence="3" id="KW-1185">Reference proteome</keyword>
<name>A0A8E0RJP0_9TREM</name>
<reference evidence="2" key="1">
    <citation type="submission" date="2019-05" db="EMBL/GenBank/DDBJ databases">
        <title>Annotation for the trematode Fasciolopsis buski.</title>
        <authorList>
            <person name="Choi Y.-J."/>
        </authorList>
    </citation>
    <scope>NUCLEOTIDE SEQUENCE</scope>
    <source>
        <strain evidence="2">HT</strain>
        <tissue evidence="2">Whole worm</tissue>
    </source>
</reference>